<dbReference type="PANTHER" id="PTHR43326:SF1">
    <property type="entry name" value="METHIONINE--TRNA LIGASE, MITOCHONDRIAL"/>
    <property type="match status" value="1"/>
</dbReference>
<dbReference type="InterPro" id="IPR016181">
    <property type="entry name" value="Acyl_CoA_acyltransferase"/>
</dbReference>
<keyword evidence="6 7" id="KW-0030">Aminoacyl-tRNA synthetase</keyword>
<keyword evidence="5 7" id="KW-0648">Protein biosynthesis</keyword>
<dbReference type="InterPro" id="IPR023457">
    <property type="entry name" value="Met-tRNA_synth_2"/>
</dbReference>
<reference evidence="11 12" key="1">
    <citation type="submission" date="2024-02" db="EMBL/GenBank/DDBJ databases">
        <title>First draft genome assembly of two strains of Seiridium cardinale.</title>
        <authorList>
            <person name="Emiliani G."/>
            <person name="Scali E."/>
        </authorList>
    </citation>
    <scope>NUCLEOTIDE SEQUENCE [LARGE SCALE GENOMIC DNA]</scope>
    <source>
        <strain evidence="11 12">BM-138-000479</strain>
    </source>
</reference>
<evidence type="ECO:0000256" key="2">
    <source>
        <dbReference type="ARBA" id="ARBA00022598"/>
    </source>
</evidence>
<dbReference type="InterPro" id="IPR014758">
    <property type="entry name" value="Met-tRNA_synth"/>
</dbReference>
<protein>
    <submittedName>
        <fullName evidence="11">tRNA synthetases class I (M)-domain-containing protein</fullName>
    </submittedName>
</protein>
<dbReference type="Gene3D" id="3.40.50.620">
    <property type="entry name" value="HUPs"/>
    <property type="match status" value="1"/>
</dbReference>
<name>A0ABR2X5J5_9PEZI</name>
<keyword evidence="2 7" id="KW-0436">Ligase</keyword>
<comment type="caution">
    <text evidence="11">The sequence shown here is derived from an EMBL/GenBank/DDBJ whole genome shotgun (WGS) entry which is preliminary data.</text>
</comment>
<evidence type="ECO:0000259" key="10">
    <source>
        <dbReference type="Pfam" id="PF13302"/>
    </source>
</evidence>
<dbReference type="SUPFAM" id="SSF55729">
    <property type="entry name" value="Acyl-CoA N-acyltransferases (Nat)"/>
    <property type="match status" value="1"/>
</dbReference>
<dbReference type="CDD" id="cd00814">
    <property type="entry name" value="MetRS_core"/>
    <property type="match status" value="1"/>
</dbReference>
<proteinExistence type="inferred from homology"/>
<accession>A0ABR2X5J5</accession>
<evidence type="ECO:0000259" key="9">
    <source>
        <dbReference type="Pfam" id="PF09334"/>
    </source>
</evidence>
<evidence type="ECO:0000256" key="6">
    <source>
        <dbReference type="ARBA" id="ARBA00023146"/>
    </source>
</evidence>
<dbReference type="PRINTS" id="PR01041">
    <property type="entry name" value="TRNASYNTHMET"/>
</dbReference>
<dbReference type="EMBL" id="JARVKM010000251">
    <property type="protein sequence ID" value="KAK9769054.1"/>
    <property type="molecule type" value="Genomic_DNA"/>
</dbReference>
<evidence type="ECO:0000256" key="8">
    <source>
        <dbReference type="SAM" id="MobiDB-lite"/>
    </source>
</evidence>
<feature type="domain" description="Methionyl/Leucyl tRNA synthetase" evidence="9">
    <location>
        <begin position="2"/>
        <end position="348"/>
    </location>
</feature>
<dbReference type="InterPro" id="IPR000182">
    <property type="entry name" value="GNAT_dom"/>
</dbReference>
<evidence type="ECO:0000256" key="4">
    <source>
        <dbReference type="ARBA" id="ARBA00022840"/>
    </source>
</evidence>
<gene>
    <name evidence="11" type="ORF">SCAR479_02298</name>
</gene>
<dbReference type="NCBIfam" id="TIGR00398">
    <property type="entry name" value="metG"/>
    <property type="match status" value="1"/>
</dbReference>
<dbReference type="InterPro" id="IPR014729">
    <property type="entry name" value="Rossmann-like_a/b/a_fold"/>
</dbReference>
<evidence type="ECO:0000256" key="7">
    <source>
        <dbReference type="RuleBase" id="RU363039"/>
    </source>
</evidence>
<feature type="domain" description="N-acetyltransferase" evidence="10">
    <location>
        <begin position="514"/>
        <end position="603"/>
    </location>
</feature>
<organism evidence="11 12">
    <name type="scientific">Seiridium cardinale</name>
    <dbReference type="NCBI Taxonomy" id="138064"/>
    <lineage>
        <taxon>Eukaryota</taxon>
        <taxon>Fungi</taxon>
        <taxon>Dikarya</taxon>
        <taxon>Ascomycota</taxon>
        <taxon>Pezizomycotina</taxon>
        <taxon>Sordariomycetes</taxon>
        <taxon>Xylariomycetidae</taxon>
        <taxon>Amphisphaeriales</taxon>
        <taxon>Sporocadaceae</taxon>
        <taxon>Seiridium</taxon>
    </lineage>
</organism>
<dbReference type="Pfam" id="PF13302">
    <property type="entry name" value="Acetyltransf_3"/>
    <property type="match status" value="1"/>
</dbReference>
<keyword evidence="4 7" id="KW-0067">ATP-binding</keyword>
<evidence type="ECO:0000256" key="1">
    <source>
        <dbReference type="ARBA" id="ARBA00005594"/>
    </source>
</evidence>
<dbReference type="Proteomes" id="UP001465668">
    <property type="component" value="Unassembled WGS sequence"/>
</dbReference>
<dbReference type="InterPro" id="IPR015413">
    <property type="entry name" value="Methionyl/Leucyl_tRNA_Synth"/>
</dbReference>
<evidence type="ECO:0000313" key="12">
    <source>
        <dbReference type="Proteomes" id="UP001465668"/>
    </source>
</evidence>
<keyword evidence="12" id="KW-1185">Reference proteome</keyword>
<evidence type="ECO:0000256" key="3">
    <source>
        <dbReference type="ARBA" id="ARBA00022741"/>
    </source>
</evidence>
<dbReference type="SUPFAM" id="SSF52374">
    <property type="entry name" value="Nucleotidylyl transferase"/>
    <property type="match status" value="1"/>
</dbReference>
<dbReference type="InterPro" id="IPR033911">
    <property type="entry name" value="MetRS_core"/>
</dbReference>
<dbReference type="PANTHER" id="PTHR43326">
    <property type="entry name" value="METHIONYL-TRNA SYNTHETASE"/>
    <property type="match status" value="1"/>
</dbReference>
<dbReference type="GO" id="GO:0004812">
    <property type="term" value="F:aminoacyl-tRNA ligase activity"/>
    <property type="evidence" value="ECO:0007669"/>
    <property type="project" value="UniProtKB-KW"/>
</dbReference>
<sequence length="645" mass="73600">MVLADVLKRWEVLKNDRPALLCTGTDEHGLKVQQAADLQDVPPKTLCDSNSEIFKDLARKANLSNDYFIRTTDPEHKEAVEHFWQRLHEAGYIYETKHEGWYCVSDETFYPEDMITKQVHPRTGKAYMASTESGNAVEWIAEKNYHFRMTALKDRLLEFYRENPEWVTPASRMREVVDWVENNLEDLSISRPVSRLQWGIPVPDDPSQTIYVWVDALINYITFAGYPHWTPGSEHVGGWPADVQVIGKDIVRFHCIYWPALLMALDLPLPKRILTHGHWLMDARKMSKSIGNVVNPFFAIDRWGVDTMRYFLIHSAAMESDSNYSNDFIVEKYKKGLQRTLGNFLNRVTRSKKWNVREAVQQMHDQTLRSLSGGTLEEAELSNLINDQLQYLEALAGSVADDFEACSPKSALHKIMEFLSEAIREATASDRLTLEEEYENQISWRTSADKLTFIVCKPLDDSSEPAEVVVAGDADRDERMVGDINLFLTPWDDDNYDEKDASTDNKAGGAQSNGSIEHRSPEQKYCVGEVDIMIANDADRGKGMGRAAVSAFLWFIKKNVSRIVAEYAASTGDSDSPELRELLVRIKSTNDGSMALFRRLGFTQRGDVNYFGEIEMVLKDFSSCEGFDEFAGHREVRFDRSKLTK</sequence>
<comment type="similarity">
    <text evidence="1 7">Belongs to the class-I aminoacyl-tRNA synthetase family.</text>
</comment>
<dbReference type="Pfam" id="PF09334">
    <property type="entry name" value="tRNA-synt_1g"/>
    <property type="match status" value="1"/>
</dbReference>
<keyword evidence="3 7" id="KW-0547">Nucleotide-binding</keyword>
<evidence type="ECO:0000313" key="11">
    <source>
        <dbReference type="EMBL" id="KAK9769054.1"/>
    </source>
</evidence>
<dbReference type="Gene3D" id="3.40.630.30">
    <property type="match status" value="1"/>
</dbReference>
<evidence type="ECO:0000256" key="5">
    <source>
        <dbReference type="ARBA" id="ARBA00022917"/>
    </source>
</evidence>
<dbReference type="Gene3D" id="2.170.220.10">
    <property type="match status" value="1"/>
</dbReference>
<feature type="region of interest" description="Disordered" evidence="8">
    <location>
        <begin position="495"/>
        <end position="520"/>
    </location>
</feature>